<evidence type="ECO:0000313" key="3">
    <source>
        <dbReference type="EMBL" id="OAO12372.1"/>
    </source>
</evidence>
<dbReference type="Proteomes" id="UP000078348">
    <property type="component" value="Unassembled WGS sequence"/>
</dbReference>
<dbReference type="InterPro" id="IPR036249">
    <property type="entry name" value="Thioredoxin-like_sf"/>
</dbReference>
<evidence type="ECO:0000256" key="1">
    <source>
        <dbReference type="ARBA" id="ARBA00022729"/>
    </source>
</evidence>
<feature type="chain" id="PRO_5013040231" evidence="2">
    <location>
        <begin position="16"/>
        <end position="139"/>
    </location>
</feature>
<dbReference type="InterPro" id="IPR051099">
    <property type="entry name" value="AGR/TXD"/>
</dbReference>
<dbReference type="PANTHER" id="PTHR15337">
    <property type="entry name" value="ANTERIOR GRADIENT PROTEIN-RELATED"/>
    <property type="match status" value="1"/>
</dbReference>
<dbReference type="PANTHER" id="PTHR15337:SF11">
    <property type="entry name" value="THIOREDOXIN DOMAIN-CONTAINING PROTEIN"/>
    <property type="match status" value="1"/>
</dbReference>
<keyword evidence="4" id="KW-1185">Reference proteome</keyword>
<dbReference type="PROSITE" id="PS00194">
    <property type="entry name" value="THIOREDOXIN_1"/>
    <property type="match status" value="1"/>
</dbReference>
<evidence type="ECO:0000313" key="4">
    <source>
        <dbReference type="Proteomes" id="UP000078348"/>
    </source>
</evidence>
<dbReference type="AlphaFoldDB" id="A0A196S8F8"/>
<dbReference type="EMBL" id="LXWW01000549">
    <property type="protein sequence ID" value="OAO12372.1"/>
    <property type="molecule type" value="Genomic_DNA"/>
</dbReference>
<sequence length="139" mass="15595">MKGVIVLCILAVLCASEIQWRDYAGGMEEILETKKPGVVLIYRPTCPACRMLNGIFEKSASVAALAMDFVMIRSVDGSESFQGAFRGDGAYVPRLFFISPQGTPLMDVMAVDSHSRFKYYYFSEEQLIKKMLLVKAKYE</sequence>
<organism evidence="3 4">
    <name type="scientific">Blastocystis sp. subtype 1 (strain ATCC 50177 / NandII)</name>
    <dbReference type="NCBI Taxonomy" id="478820"/>
    <lineage>
        <taxon>Eukaryota</taxon>
        <taxon>Sar</taxon>
        <taxon>Stramenopiles</taxon>
        <taxon>Bigyra</taxon>
        <taxon>Opalozoa</taxon>
        <taxon>Opalinata</taxon>
        <taxon>Blastocystidae</taxon>
        <taxon>Blastocystis</taxon>
    </lineage>
</organism>
<keyword evidence="1 2" id="KW-0732">Signal</keyword>
<protein>
    <submittedName>
        <fullName evidence="3">Thioredoxin domain-containing protein</fullName>
    </submittedName>
</protein>
<reference evidence="3 4" key="1">
    <citation type="submission" date="2016-05" db="EMBL/GenBank/DDBJ databases">
        <title>Nuclear genome of Blastocystis sp. subtype 1 NandII.</title>
        <authorList>
            <person name="Gentekaki E."/>
            <person name="Curtis B."/>
            <person name="Stairs C."/>
            <person name="Eme L."/>
            <person name="Herman E."/>
            <person name="Klimes V."/>
            <person name="Arias M.C."/>
            <person name="Elias M."/>
            <person name="Hilliou F."/>
            <person name="Klute M."/>
            <person name="Malik S.-B."/>
            <person name="Pightling A."/>
            <person name="Rachubinski R."/>
            <person name="Salas D."/>
            <person name="Schlacht A."/>
            <person name="Suga H."/>
            <person name="Archibald J."/>
            <person name="Ball S.G."/>
            <person name="Clark G."/>
            <person name="Dacks J."/>
            <person name="Van Der Giezen M."/>
            <person name="Tsaousis A."/>
            <person name="Roger A."/>
        </authorList>
    </citation>
    <scope>NUCLEOTIDE SEQUENCE [LARGE SCALE GENOMIC DNA]</scope>
    <source>
        <strain evidence="4">ATCC 50177 / NandII</strain>
    </source>
</reference>
<dbReference type="InterPro" id="IPR017937">
    <property type="entry name" value="Thioredoxin_CS"/>
</dbReference>
<dbReference type="SUPFAM" id="SSF52833">
    <property type="entry name" value="Thioredoxin-like"/>
    <property type="match status" value="1"/>
</dbReference>
<accession>A0A196S8F8</accession>
<feature type="signal peptide" evidence="2">
    <location>
        <begin position="1"/>
        <end position="15"/>
    </location>
</feature>
<comment type="caution">
    <text evidence="3">The sequence shown here is derived from an EMBL/GenBank/DDBJ whole genome shotgun (WGS) entry which is preliminary data.</text>
</comment>
<dbReference type="Gene3D" id="3.40.30.10">
    <property type="entry name" value="Glutaredoxin"/>
    <property type="match status" value="1"/>
</dbReference>
<dbReference type="STRING" id="478820.A0A196S8F8"/>
<gene>
    <name evidence="3" type="ORF">AV274_5995</name>
</gene>
<dbReference type="OrthoDB" id="262308at2759"/>
<name>A0A196S8F8_BLAHN</name>
<proteinExistence type="predicted"/>
<dbReference type="Pfam" id="PF13899">
    <property type="entry name" value="Thioredoxin_7"/>
    <property type="match status" value="1"/>
</dbReference>
<evidence type="ECO:0000256" key="2">
    <source>
        <dbReference type="SAM" id="SignalP"/>
    </source>
</evidence>